<keyword evidence="3" id="KW-1003">Cell membrane</keyword>
<dbReference type="Pfam" id="PF00990">
    <property type="entry name" value="GGDEF"/>
    <property type="match status" value="1"/>
</dbReference>
<feature type="domain" description="PAC" evidence="9">
    <location>
        <begin position="396"/>
        <end position="449"/>
    </location>
</feature>
<comment type="caution">
    <text evidence="11">The sequence shown here is derived from an EMBL/GenBank/DDBJ whole genome shotgun (WGS) entry which is preliminary data.</text>
</comment>
<dbReference type="SUPFAM" id="SSF55073">
    <property type="entry name" value="Nucleotide cyclase"/>
    <property type="match status" value="1"/>
</dbReference>
<dbReference type="InterPro" id="IPR052163">
    <property type="entry name" value="DGC-Regulatory_Protein"/>
</dbReference>
<name>A0A2G6PFY4_9GAMM</name>
<proteinExistence type="predicted"/>
<gene>
    <name evidence="11" type="ORF">CSA09_01020</name>
</gene>
<feature type="transmembrane region" description="Helical" evidence="8">
    <location>
        <begin position="89"/>
        <end position="110"/>
    </location>
</feature>
<evidence type="ECO:0000256" key="4">
    <source>
        <dbReference type="ARBA" id="ARBA00022692"/>
    </source>
</evidence>
<dbReference type="GO" id="GO:0003824">
    <property type="term" value="F:catalytic activity"/>
    <property type="evidence" value="ECO:0007669"/>
    <property type="project" value="UniProtKB-ARBA"/>
</dbReference>
<organism evidence="11 12">
    <name type="scientific">Candidatus Contendibacter odensensis</name>
    <dbReference type="NCBI Taxonomy" id="1400860"/>
    <lineage>
        <taxon>Bacteria</taxon>
        <taxon>Pseudomonadati</taxon>
        <taxon>Pseudomonadota</taxon>
        <taxon>Gammaproteobacteria</taxon>
        <taxon>Candidatus Competibacteraceae</taxon>
        <taxon>Candidatus Contendibacter</taxon>
    </lineage>
</organism>
<dbReference type="CDD" id="cd01949">
    <property type="entry name" value="GGDEF"/>
    <property type="match status" value="1"/>
</dbReference>
<dbReference type="GO" id="GO:0005886">
    <property type="term" value="C:plasma membrane"/>
    <property type="evidence" value="ECO:0007669"/>
    <property type="project" value="UniProtKB-SubCell"/>
</dbReference>
<dbReference type="InterPro" id="IPR035965">
    <property type="entry name" value="PAS-like_dom_sf"/>
</dbReference>
<evidence type="ECO:0000259" key="10">
    <source>
        <dbReference type="PROSITE" id="PS50887"/>
    </source>
</evidence>
<evidence type="ECO:0000256" key="2">
    <source>
        <dbReference type="ARBA" id="ARBA00004651"/>
    </source>
</evidence>
<feature type="transmembrane region" description="Helical" evidence="8">
    <location>
        <begin position="270"/>
        <end position="289"/>
    </location>
</feature>
<feature type="domain" description="GGDEF" evidence="10">
    <location>
        <begin position="517"/>
        <end position="654"/>
    </location>
</feature>
<dbReference type="PANTHER" id="PTHR46663:SF2">
    <property type="entry name" value="GGDEF DOMAIN-CONTAINING PROTEIN"/>
    <property type="match status" value="1"/>
</dbReference>
<evidence type="ECO:0000259" key="9">
    <source>
        <dbReference type="PROSITE" id="PS50113"/>
    </source>
</evidence>
<evidence type="ECO:0008006" key="13">
    <source>
        <dbReference type="Google" id="ProtNLM"/>
    </source>
</evidence>
<feature type="transmembrane region" description="Helical" evidence="8">
    <location>
        <begin position="246"/>
        <end position="263"/>
    </location>
</feature>
<evidence type="ECO:0000313" key="11">
    <source>
        <dbReference type="EMBL" id="PIE83481.1"/>
    </source>
</evidence>
<dbReference type="AlphaFoldDB" id="A0A2G6PFY4"/>
<dbReference type="FunFam" id="3.30.70.270:FF:000001">
    <property type="entry name" value="Diguanylate cyclase domain protein"/>
    <property type="match status" value="1"/>
</dbReference>
<evidence type="ECO:0000256" key="7">
    <source>
        <dbReference type="SAM" id="Coils"/>
    </source>
</evidence>
<evidence type="ECO:0000256" key="1">
    <source>
        <dbReference type="ARBA" id="ARBA00001946"/>
    </source>
</evidence>
<dbReference type="PROSITE" id="PS50887">
    <property type="entry name" value="GGDEF"/>
    <property type="match status" value="1"/>
</dbReference>
<dbReference type="InterPro" id="IPR000700">
    <property type="entry name" value="PAS-assoc_C"/>
</dbReference>
<feature type="transmembrane region" description="Helical" evidence="8">
    <location>
        <begin position="213"/>
        <end position="240"/>
    </location>
</feature>
<dbReference type="InterPro" id="IPR029787">
    <property type="entry name" value="Nucleotide_cyclase"/>
</dbReference>
<feature type="transmembrane region" description="Helical" evidence="8">
    <location>
        <begin position="295"/>
        <end position="316"/>
    </location>
</feature>
<dbReference type="Pfam" id="PF05231">
    <property type="entry name" value="MASE1"/>
    <property type="match status" value="1"/>
</dbReference>
<sequence>MDAKDGTSHRNPDRFLTKQHVLLVVGYVAAWVLLSWLSTQFDANNHIDLWYPFTGLGFAILLEYGWRALPLPLLASLIAGASINPWDQWPYWLTTHIIELLGYALTAQCLKALIKDHPHGVQFFNNPRRMATFLTATAGCALFIALVCIPLQQAANASFSTIPWLDTVLNQAASHFIGTATITPLLLVCVAPHIRRCLAAEPLRLRSHTLKSIIVLTITYLNIVQTGISILLLAILLWVFSYANQSYLLVSLLLLPVLTWIAATHTIRGAVLATVGCTLCITMLVSATGSQEIEIIAYYQTVMIAVAASGLLTGAISQARLASSARFRDLAEISNQLFWEFDAKGRLKNLHGHFSGHANLSGSELGANWQHYLASEQNDDDLTKLQAAIRRRQPFQQLALQLHLPNQTNPLWTLNNGLPLFHADGKFCGYCGTTRDISTYKKIEHSLQNAETLVQEYDTKMASLVETQVKKRTRQLTAASQHNWRMANFDSLTQLPNRNLFFEHLRKSLQQSQRQRVLTALLMLDLDGFKKVNDTLGHEMGDELLRQIANRLLQCVRSSDLVARLSGDEFTVILRNIENADAAEIVARKIISCIAKPVPLGKTSAVVTASIGIAIYRPEQPASMDLMTDLLRQADAAMYDAKRAGKNDLRFANDKSTTAS</sequence>
<evidence type="ECO:0000256" key="6">
    <source>
        <dbReference type="ARBA" id="ARBA00023136"/>
    </source>
</evidence>
<dbReference type="NCBIfam" id="TIGR00254">
    <property type="entry name" value="GGDEF"/>
    <property type="match status" value="1"/>
</dbReference>
<dbReference type="SMART" id="SM00267">
    <property type="entry name" value="GGDEF"/>
    <property type="match status" value="1"/>
</dbReference>
<dbReference type="Gene3D" id="3.30.70.270">
    <property type="match status" value="1"/>
</dbReference>
<keyword evidence="7" id="KW-0175">Coiled coil</keyword>
<evidence type="ECO:0000313" key="12">
    <source>
        <dbReference type="Proteomes" id="UP000229278"/>
    </source>
</evidence>
<reference evidence="11 12" key="1">
    <citation type="submission" date="2017-10" db="EMBL/GenBank/DDBJ databases">
        <title>Novel microbial diversity and functional potential in the marine mammal oral microbiome.</title>
        <authorList>
            <person name="Dudek N.K."/>
            <person name="Sun C.L."/>
            <person name="Burstein D."/>
            <person name="Kantor R.S."/>
            <person name="Aliaga Goltsman D.S."/>
            <person name="Bik E.M."/>
            <person name="Thomas B.C."/>
            <person name="Banfield J.F."/>
            <person name="Relman D.A."/>
        </authorList>
    </citation>
    <scope>NUCLEOTIDE SEQUENCE [LARGE SCALE GENOMIC DNA]</scope>
    <source>
        <strain evidence="11">DOLJORAL78_50_517</strain>
    </source>
</reference>
<dbReference type="PROSITE" id="PS50113">
    <property type="entry name" value="PAC"/>
    <property type="match status" value="1"/>
</dbReference>
<dbReference type="InterPro" id="IPR007895">
    <property type="entry name" value="MASE1"/>
</dbReference>
<keyword evidence="4 8" id="KW-0812">Transmembrane</keyword>
<comment type="cofactor">
    <cofactor evidence="1">
        <name>Mg(2+)</name>
        <dbReference type="ChEBI" id="CHEBI:18420"/>
    </cofactor>
</comment>
<protein>
    <recommendedName>
        <fullName evidence="13">Sensor domain-containing diguanylate cyclase</fullName>
    </recommendedName>
</protein>
<dbReference type="Proteomes" id="UP000229278">
    <property type="component" value="Unassembled WGS sequence"/>
</dbReference>
<feature type="transmembrane region" description="Helical" evidence="8">
    <location>
        <begin position="20"/>
        <end position="37"/>
    </location>
</feature>
<evidence type="ECO:0000256" key="5">
    <source>
        <dbReference type="ARBA" id="ARBA00022989"/>
    </source>
</evidence>
<dbReference type="PANTHER" id="PTHR46663">
    <property type="entry name" value="DIGUANYLATE CYCLASE DGCT-RELATED"/>
    <property type="match status" value="1"/>
</dbReference>
<accession>A0A2G6PFY4</accession>
<evidence type="ECO:0000256" key="3">
    <source>
        <dbReference type="ARBA" id="ARBA00022475"/>
    </source>
</evidence>
<dbReference type="Gene3D" id="3.30.450.20">
    <property type="entry name" value="PAS domain"/>
    <property type="match status" value="1"/>
</dbReference>
<dbReference type="InterPro" id="IPR043128">
    <property type="entry name" value="Rev_trsase/Diguanyl_cyclase"/>
</dbReference>
<evidence type="ECO:0000256" key="8">
    <source>
        <dbReference type="SAM" id="Phobius"/>
    </source>
</evidence>
<feature type="coiled-coil region" evidence="7">
    <location>
        <begin position="440"/>
        <end position="467"/>
    </location>
</feature>
<keyword evidence="6 8" id="KW-0472">Membrane</keyword>
<feature type="transmembrane region" description="Helical" evidence="8">
    <location>
        <begin position="131"/>
        <end position="152"/>
    </location>
</feature>
<dbReference type="InterPro" id="IPR000160">
    <property type="entry name" value="GGDEF_dom"/>
</dbReference>
<dbReference type="SUPFAM" id="SSF55785">
    <property type="entry name" value="PYP-like sensor domain (PAS domain)"/>
    <property type="match status" value="1"/>
</dbReference>
<feature type="transmembrane region" description="Helical" evidence="8">
    <location>
        <begin position="172"/>
        <end position="192"/>
    </location>
</feature>
<dbReference type="EMBL" id="PDTV01000004">
    <property type="protein sequence ID" value="PIE83481.1"/>
    <property type="molecule type" value="Genomic_DNA"/>
</dbReference>
<comment type="subcellular location">
    <subcellularLocation>
        <location evidence="2">Cell membrane</location>
        <topology evidence="2">Multi-pass membrane protein</topology>
    </subcellularLocation>
</comment>
<keyword evidence="5 8" id="KW-1133">Transmembrane helix</keyword>
<feature type="transmembrane region" description="Helical" evidence="8">
    <location>
        <begin position="49"/>
        <end position="69"/>
    </location>
</feature>